<sequence length="298" mass="33784">MWDTDTEESVSDAEESVSDSGITMLDSESSELGSDESDISTSDSDLSTSDSEASASAPSPTEREESDLCTKVEPFPFMKLPTELRAQIYGHVLVAPSSVNLSYYEHHCHRFLLRRFRRRVPSTGLLLASKMVHEEVVPILYSNNRFLFDGCDALLCFLSQIGKSRIYVKYIELGDGYMRESAYGAFSMLAQCTRLTKLAICTEGFYEGKRGRTIARAFYRDAQPWLEAVGYARRDNLAALEMLHLDCITIRSPDTKHELNQVFGADDIRVREEFFTKLKKLLNSNSSRIRSRRYFLPG</sequence>
<dbReference type="Proteomes" id="UP000016924">
    <property type="component" value="Unassembled WGS sequence"/>
</dbReference>
<name>R7YI36_CONA1</name>
<evidence type="ECO:0008006" key="4">
    <source>
        <dbReference type="Google" id="ProtNLM"/>
    </source>
</evidence>
<dbReference type="GeneID" id="19898081"/>
<dbReference type="eggNOG" id="ENOG502SVM5">
    <property type="taxonomic scope" value="Eukaryota"/>
</dbReference>
<dbReference type="OrthoDB" id="5397846at2759"/>
<dbReference type="EMBL" id="JH767556">
    <property type="protein sequence ID" value="EON61555.1"/>
    <property type="molecule type" value="Genomic_DNA"/>
</dbReference>
<dbReference type="STRING" id="1168221.R7YI36"/>
<evidence type="ECO:0000256" key="1">
    <source>
        <dbReference type="SAM" id="MobiDB-lite"/>
    </source>
</evidence>
<protein>
    <recommendedName>
        <fullName evidence="4">F-box domain-containing protein</fullName>
    </recommendedName>
</protein>
<evidence type="ECO:0000313" key="3">
    <source>
        <dbReference type="Proteomes" id="UP000016924"/>
    </source>
</evidence>
<evidence type="ECO:0000313" key="2">
    <source>
        <dbReference type="EMBL" id="EON61555.1"/>
    </source>
</evidence>
<feature type="compositionally biased region" description="Acidic residues" evidence="1">
    <location>
        <begin position="1"/>
        <end position="17"/>
    </location>
</feature>
<dbReference type="AlphaFoldDB" id="R7YI36"/>
<dbReference type="PANTHER" id="PTHR42085">
    <property type="entry name" value="F-BOX DOMAIN-CONTAINING PROTEIN"/>
    <property type="match status" value="1"/>
</dbReference>
<dbReference type="RefSeq" id="XP_007776872.1">
    <property type="nucleotide sequence ID" value="XM_007778682.1"/>
</dbReference>
<feature type="region of interest" description="Disordered" evidence="1">
    <location>
        <begin position="1"/>
        <end position="68"/>
    </location>
</feature>
<reference evidence="3" key="1">
    <citation type="submission" date="2012-06" db="EMBL/GenBank/DDBJ databases">
        <title>The genome sequence of Coniosporium apollinis CBS 100218.</title>
        <authorList>
            <consortium name="The Broad Institute Genome Sequencing Platform"/>
            <person name="Cuomo C."/>
            <person name="Gorbushina A."/>
            <person name="Noack S."/>
            <person name="Walker B."/>
            <person name="Young S.K."/>
            <person name="Zeng Q."/>
            <person name="Gargeya S."/>
            <person name="Fitzgerald M."/>
            <person name="Haas B."/>
            <person name="Abouelleil A."/>
            <person name="Alvarado L."/>
            <person name="Arachchi H.M."/>
            <person name="Berlin A.M."/>
            <person name="Chapman S.B."/>
            <person name="Goldberg J."/>
            <person name="Griggs A."/>
            <person name="Gujja S."/>
            <person name="Hansen M."/>
            <person name="Howarth C."/>
            <person name="Imamovic A."/>
            <person name="Larimer J."/>
            <person name="McCowan C."/>
            <person name="Montmayeur A."/>
            <person name="Murphy C."/>
            <person name="Neiman D."/>
            <person name="Pearson M."/>
            <person name="Priest M."/>
            <person name="Roberts A."/>
            <person name="Saif S."/>
            <person name="Shea T."/>
            <person name="Sisk P."/>
            <person name="Sykes S."/>
            <person name="Wortman J."/>
            <person name="Nusbaum C."/>
            <person name="Birren B."/>
        </authorList>
    </citation>
    <scope>NUCLEOTIDE SEQUENCE [LARGE SCALE GENOMIC DNA]</scope>
    <source>
        <strain evidence="3">CBS 100218</strain>
    </source>
</reference>
<keyword evidence="3" id="KW-1185">Reference proteome</keyword>
<proteinExistence type="predicted"/>
<feature type="compositionally biased region" description="Low complexity" evidence="1">
    <location>
        <begin position="39"/>
        <end position="60"/>
    </location>
</feature>
<dbReference type="InterPro" id="IPR038883">
    <property type="entry name" value="AN11006-like"/>
</dbReference>
<dbReference type="HOGENOM" id="CLU_933879_0_0_1"/>
<dbReference type="PANTHER" id="PTHR42085:SF8">
    <property type="entry name" value="F-BOX DOMAIN-CONTAINING PROTEIN"/>
    <property type="match status" value="1"/>
</dbReference>
<organism evidence="2 3">
    <name type="scientific">Coniosporium apollinis (strain CBS 100218)</name>
    <name type="common">Rock-inhabiting black yeast</name>
    <dbReference type="NCBI Taxonomy" id="1168221"/>
    <lineage>
        <taxon>Eukaryota</taxon>
        <taxon>Fungi</taxon>
        <taxon>Dikarya</taxon>
        <taxon>Ascomycota</taxon>
        <taxon>Pezizomycotina</taxon>
        <taxon>Dothideomycetes</taxon>
        <taxon>Dothideomycetes incertae sedis</taxon>
        <taxon>Coniosporium</taxon>
    </lineage>
</organism>
<gene>
    <name evidence="2" type="ORF">W97_00770</name>
</gene>
<accession>R7YI36</accession>